<dbReference type="AlphaFoldDB" id="F0ZDY1"/>
<keyword evidence="3" id="KW-1185">Reference proteome</keyword>
<feature type="non-terminal residue" evidence="2">
    <location>
        <position position="283"/>
    </location>
</feature>
<dbReference type="InterPro" id="IPR051251">
    <property type="entry name" value="STK_FNIP-Repeat"/>
</dbReference>
<protein>
    <recommendedName>
        <fullName evidence="4">FNIP repeat-containing protein</fullName>
    </recommendedName>
</protein>
<dbReference type="KEGG" id="dpp:DICPUDRAFT_19530"/>
<dbReference type="InterPro" id="IPR008615">
    <property type="entry name" value="FNIP"/>
</dbReference>
<proteinExistence type="predicted"/>
<dbReference type="OMA" id="RENQIPS"/>
<evidence type="ECO:0000313" key="2">
    <source>
        <dbReference type="EMBL" id="EGC37862.1"/>
    </source>
</evidence>
<evidence type="ECO:0008006" key="4">
    <source>
        <dbReference type="Google" id="ProtNLM"/>
    </source>
</evidence>
<dbReference type="InParanoid" id="F0ZDY1"/>
<feature type="non-terminal residue" evidence="2">
    <location>
        <position position="1"/>
    </location>
</feature>
<dbReference type="GeneID" id="10503208"/>
<dbReference type="Gene3D" id="3.80.10.10">
    <property type="entry name" value="Ribonuclease Inhibitor"/>
    <property type="match status" value="1"/>
</dbReference>
<accession>F0ZDY1</accession>
<dbReference type="Pfam" id="PF05725">
    <property type="entry name" value="FNIP"/>
    <property type="match status" value="3"/>
</dbReference>
<organism evidence="2 3">
    <name type="scientific">Dictyostelium purpureum</name>
    <name type="common">Slime mold</name>
    <dbReference type="NCBI Taxonomy" id="5786"/>
    <lineage>
        <taxon>Eukaryota</taxon>
        <taxon>Amoebozoa</taxon>
        <taxon>Evosea</taxon>
        <taxon>Eumycetozoa</taxon>
        <taxon>Dictyostelia</taxon>
        <taxon>Dictyosteliales</taxon>
        <taxon>Dictyosteliaceae</taxon>
        <taxon>Dictyostelium</taxon>
    </lineage>
</organism>
<dbReference type="PANTHER" id="PTHR32134:SF169">
    <property type="entry name" value="FNIP REPEAT-CONTAINING PROTEIN-RELATED"/>
    <property type="match status" value="1"/>
</dbReference>
<reference evidence="3" key="1">
    <citation type="journal article" date="2011" name="Genome Biol.">
        <title>Comparative genomics of the social amoebae Dictyostelium discoideum and Dictyostelium purpureum.</title>
        <authorList>
            <consortium name="US DOE Joint Genome Institute (JGI-PGF)"/>
            <person name="Sucgang R."/>
            <person name="Kuo A."/>
            <person name="Tian X."/>
            <person name="Salerno W."/>
            <person name="Parikh A."/>
            <person name="Feasley C.L."/>
            <person name="Dalin E."/>
            <person name="Tu H."/>
            <person name="Huang E."/>
            <person name="Barry K."/>
            <person name="Lindquist E."/>
            <person name="Shapiro H."/>
            <person name="Bruce D."/>
            <person name="Schmutz J."/>
            <person name="Salamov A."/>
            <person name="Fey P."/>
            <person name="Gaudet P."/>
            <person name="Anjard C."/>
            <person name="Babu M.M."/>
            <person name="Basu S."/>
            <person name="Bushmanova Y."/>
            <person name="van der Wel H."/>
            <person name="Katoh-Kurasawa M."/>
            <person name="Dinh C."/>
            <person name="Coutinho P.M."/>
            <person name="Saito T."/>
            <person name="Elias M."/>
            <person name="Schaap P."/>
            <person name="Kay R.R."/>
            <person name="Henrissat B."/>
            <person name="Eichinger L."/>
            <person name="Rivero F."/>
            <person name="Putnam N.H."/>
            <person name="West C.M."/>
            <person name="Loomis W.F."/>
            <person name="Chisholm R.L."/>
            <person name="Shaulsky G."/>
            <person name="Strassmann J.E."/>
            <person name="Queller D.C."/>
            <person name="Kuspa A."/>
            <person name="Grigoriev I.V."/>
        </authorList>
    </citation>
    <scope>NUCLEOTIDE SEQUENCE [LARGE SCALE GENOMIC DNA]</scope>
    <source>
        <strain evidence="3">QSDP1</strain>
    </source>
</reference>
<dbReference type="EMBL" id="GL870989">
    <property type="protein sequence ID" value="EGC37862.1"/>
    <property type="molecule type" value="Genomic_DNA"/>
</dbReference>
<sequence>DNNDYLFYKIIRNKTLFNVILYHLKLFNKYSIVKETLFGGMEKINNFEYREYIGKLIFVNYRNHLSENTIPNTLSNLKFGYLFDSELRIGDIPPSVETFHMGRRYMGEILPGVIPASVKKLKLSSLFNKQLSIGSIPESVTCLHFNDHYNRQLSIGIIPNNVVKLTLSKSFNQILNVGDLPQSLTYLKFGWCWNQKIERNSIPPKVETLIFGSYFLNKCQPLLPGDLPFGLKHLELGHSFKHVTLMTDITSIFFEKLPLKESLIRRPSTIPSSVTFLKIGNEI</sequence>
<dbReference type="VEuPathDB" id="AmoebaDB:DICPUDRAFT_19530"/>
<gene>
    <name evidence="2" type="ORF">DICPUDRAFT_19530</name>
</gene>
<dbReference type="InterPro" id="IPR032675">
    <property type="entry name" value="LRR_dom_sf"/>
</dbReference>
<dbReference type="PANTHER" id="PTHR32134">
    <property type="entry name" value="FNIP REPEAT-CONTAINING PROTEIN"/>
    <property type="match status" value="1"/>
</dbReference>
<dbReference type="SUPFAM" id="SSF52058">
    <property type="entry name" value="L domain-like"/>
    <property type="match status" value="1"/>
</dbReference>
<keyword evidence="1" id="KW-0677">Repeat</keyword>
<evidence type="ECO:0000256" key="1">
    <source>
        <dbReference type="ARBA" id="ARBA00022737"/>
    </source>
</evidence>
<dbReference type="OrthoDB" id="6376497at2759"/>
<dbReference type="Proteomes" id="UP000001064">
    <property type="component" value="Unassembled WGS sequence"/>
</dbReference>
<evidence type="ECO:0000313" key="3">
    <source>
        <dbReference type="Proteomes" id="UP000001064"/>
    </source>
</evidence>
<name>F0ZDY1_DICPU</name>
<dbReference type="RefSeq" id="XP_003285612.1">
    <property type="nucleotide sequence ID" value="XM_003285564.1"/>
</dbReference>